<evidence type="ECO:0000313" key="5">
    <source>
        <dbReference type="Proteomes" id="UP000651837"/>
    </source>
</evidence>
<comment type="caution">
    <text evidence="3">The sequence shown here is derived from an EMBL/GenBank/DDBJ whole genome shotgun (WGS) entry which is preliminary data.</text>
</comment>
<dbReference type="Proteomes" id="UP000245667">
    <property type="component" value="Unassembled WGS sequence"/>
</dbReference>
<organism evidence="3 4">
    <name type="scientific">Maribacter polysiphoniae</name>
    <dbReference type="NCBI Taxonomy" id="429344"/>
    <lineage>
        <taxon>Bacteria</taxon>
        <taxon>Pseudomonadati</taxon>
        <taxon>Bacteroidota</taxon>
        <taxon>Flavobacteriia</taxon>
        <taxon>Flavobacteriales</taxon>
        <taxon>Flavobacteriaceae</taxon>
        <taxon>Maribacter</taxon>
    </lineage>
</organism>
<dbReference type="SUPFAM" id="SSF102114">
    <property type="entry name" value="Radical SAM enzymes"/>
    <property type="match status" value="1"/>
</dbReference>
<reference evidence="2 5" key="2">
    <citation type="submission" date="2020-07" db="EMBL/GenBank/DDBJ databases">
        <title>The draft genome sequence of Maribacter polysiphoniae KCTC 22021.</title>
        <authorList>
            <person name="Mu L."/>
        </authorList>
    </citation>
    <scope>NUCLEOTIDE SEQUENCE [LARGE SCALE GENOMIC DNA]</scope>
    <source>
        <strain evidence="2 5">KCTC 22021</strain>
    </source>
</reference>
<dbReference type="GO" id="GO:0003824">
    <property type="term" value="F:catalytic activity"/>
    <property type="evidence" value="ECO:0007669"/>
    <property type="project" value="InterPro"/>
</dbReference>
<sequence>MNKDFEAVSSNKWIASERGNKNTVDHNRPYAWLVEKERSIDGKIEDTAIIFLTNKECPFKCLMCDLWKNTTDRTVPVGAIPEQIEWALSQMPSAKHIKLYNSGSFFDEKAIPVADYGTIATLLEDFETVIVESHPKFITEKCLGFRDMLKPRLEVAIGLETVHPEVLLKLNKSMTLGDFSKSVDFLSQNKISSRAFILLKPPFLSEEEGIHWAKRSIDYAFGRGVECCTVIPVRGGNGAMEHLHKMGHFEVPEIQSLETVLEYGIQLRLGRVFADVWDLSLFSKCDNCLEARTKRLAAMNLTQSIGKEVACECSPTV</sequence>
<protein>
    <submittedName>
        <fullName evidence="2">Radical SAM protein</fullName>
    </submittedName>
</protein>
<dbReference type="GO" id="GO:0051536">
    <property type="term" value="F:iron-sulfur cluster binding"/>
    <property type="evidence" value="ECO:0007669"/>
    <property type="project" value="InterPro"/>
</dbReference>
<keyword evidence="5" id="KW-1185">Reference proteome</keyword>
<accession>A0A316E1R9</accession>
<dbReference type="SMART" id="SM00729">
    <property type="entry name" value="Elp3"/>
    <property type="match status" value="1"/>
</dbReference>
<feature type="domain" description="Elp3/MiaA/NifB-like radical SAM core" evidence="1">
    <location>
        <begin position="46"/>
        <end position="262"/>
    </location>
</feature>
<evidence type="ECO:0000313" key="3">
    <source>
        <dbReference type="EMBL" id="PWK24577.1"/>
    </source>
</evidence>
<dbReference type="InterPro" id="IPR058240">
    <property type="entry name" value="rSAM_sf"/>
</dbReference>
<evidence type="ECO:0000313" key="4">
    <source>
        <dbReference type="Proteomes" id="UP000245667"/>
    </source>
</evidence>
<evidence type="ECO:0000313" key="2">
    <source>
        <dbReference type="EMBL" id="MBD1259023.1"/>
    </source>
</evidence>
<evidence type="ECO:0000259" key="1">
    <source>
        <dbReference type="SMART" id="SM00729"/>
    </source>
</evidence>
<proteinExistence type="predicted"/>
<dbReference type="AlphaFoldDB" id="A0A316E1R9"/>
<dbReference type="Proteomes" id="UP000651837">
    <property type="component" value="Unassembled WGS sequence"/>
</dbReference>
<dbReference type="EMBL" id="QGGQ01000002">
    <property type="protein sequence ID" value="PWK24577.1"/>
    <property type="molecule type" value="Genomic_DNA"/>
</dbReference>
<dbReference type="InterPro" id="IPR006638">
    <property type="entry name" value="Elp3/MiaA/NifB-like_rSAM"/>
</dbReference>
<dbReference type="EMBL" id="JACWLN010000001">
    <property type="protein sequence ID" value="MBD1259023.1"/>
    <property type="molecule type" value="Genomic_DNA"/>
</dbReference>
<gene>
    <name evidence="2" type="ORF">HZY62_00360</name>
    <name evidence="3" type="ORF">LX92_00941</name>
</gene>
<dbReference type="PIRSF" id="PIRSF004954">
    <property type="entry name" value="Radical_SAM"/>
    <property type="match status" value="1"/>
</dbReference>
<dbReference type="InterPro" id="IPR005909">
    <property type="entry name" value="RaSEA"/>
</dbReference>
<dbReference type="RefSeq" id="WP_170117795.1">
    <property type="nucleotide sequence ID" value="NZ_JACWLN010000001.1"/>
</dbReference>
<name>A0A316E1R9_9FLAO</name>
<reference evidence="3 4" key="1">
    <citation type="submission" date="2018-05" db="EMBL/GenBank/DDBJ databases">
        <title>Genomic Encyclopedia of Archaeal and Bacterial Type Strains, Phase II (KMG-II): from individual species to whole genera.</title>
        <authorList>
            <person name="Goeker M."/>
        </authorList>
    </citation>
    <scope>NUCLEOTIDE SEQUENCE [LARGE SCALE GENOMIC DNA]</scope>
    <source>
        <strain evidence="3 4">DSM 23514</strain>
    </source>
</reference>